<keyword evidence="1" id="KW-0812">Transmembrane</keyword>
<evidence type="ECO:0000313" key="2">
    <source>
        <dbReference type="EMBL" id="PLT28001.1"/>
    </source>
</evidence>
<dbReference type="NCBIfam" id="NF041646">
    <property type="entry name" value="VC0807_fam"/>
    <property type="match status" value="1"/>
</dbReference>
<keyword evidence="3" id="KW-1185">Reference proteome</keyword>
<feature type="transmembrane region" description="Helical" evidence="1">
    <location>
        <begin position="31"/>
        <end position="50"/>
    </location>
</feature>
<keyword evidence="1" id="KW-1133">Transmembrane helix</keyword>
<dbReference type="EMBL" id="PGUY01000070">
    <property type="protein sequence ID" value="PLT28001.1"/>
    <property type="molecule type" value="Genomic_DNA"/>
</dbReference>
<evidence type="ECO:0000313" key="3">
    <source>
        <dbReference type="Proteomes" id="UP000234748"/>
    </source>
</evidence>
<feature type="transmembrane region" description="Helical" evidence="1">
    <location>
        <begin position="173"/>
        <end position="195"/>
    </location>
</feature>
<feature type="transmembrane region" description="Helical" evidence="1">
    <location>
        <begin position="88"/>
        <end position="116"/>
    </location>
</feature>
<protein>
    <recommendedName>
        <fullName evidence="4">Intracellular septation protein A</fullName>
    </recommendedName>
</protein>
<sequence length="208" mass="23867">MKKNIIVLDLIFYVAVPLLVWNFGRDYLGDYLAMILSSVPGILYSLYRFYEIKKINFFGCFILINLVVGTLIDVLAGSAIQLLWNNTYYLFVLGGVFVLSIIINKPIALLFALDIIELQGSDRKEVKQLFYQPKPLLVFKLITLAFALRDVVLGIVKIWLIKEYGVEAFDKGIFLRQVFSWAITILTGFGFYYVTKIVEEHSERKTAL</sequence>
<evidence type="ECO:0008006" key="4">
    <source>
        <dbReference type="Google" id="ProtNLM"/>
    </source>
</evidence>
<evidence type="ECO:0000256" key="1">
    <source>
        <dbReference type="SAM" id="Phobius"/>
    </source>
</evidence>
<comment type="caution">
    <text evidence="2">The sequence shown here is derived from an EMBL/GenBank/DDBJ whole genome shotgun (WGS) entry which is preliminary data.</text>
</comment>
<feature type="transmembrane region" description="Helical" evidence="1">
    <location>
        <begin position="57"/>
        <end position="82"/>
    </location>
</feature>
<reference evidence="2 3" key="1">
    <citation type="submission" date="2017-11" db="EMBL/GenBank/DDBJ databases">
        <title>Comparitive Functional Genomics of Dry Heat Resistant strains isolated from the Viking Spacecraft.</title>
        <authorList>
            <person name="Seuylemezian A."/>
            <person name="Cooper K."/>
            <person name="Vaishampayan P."/>
        </authorList>
    </citation>
    <scope>NUCLEOTIDE SEQUENCE [LARGE SCALE GENOMIC DNA]</scope>
    <source>
        <strain evidence="2 3">V1-29</strain>
    </source>
</reference>
<dbReference type="Proteomes" id="UP000234748">
    <property type="component" value="Unassembled WGS sequence"/>
</dbReference>
<keyword evidence="1" id="KW-0472">Membrane</keyword>
<proteinExistence type="predicted"/>
<dbReference type="RefSeq" id="WP_101645337.1">
    <property type="nucleotide sequence ID" value="NZ_PGUY01000070.1"/>
</dbReference>
<organism evidence="2 3">
    <name type="scientific">Peribacillus deserti</name>
    <dbReference type="NCBI Taxonomy" id="673318"/>
    <lineage>
        <taxon>Bacteria</taxon>
        <taxon>Bacillati</taxon>
        <taxon>Bacillota</taxon>
        <taxon>Bacilli</taxon>
        <taxon>Bacillales</taxon>
        <taxon>Bacillaceae</taxon>
        <taxon>Peribacillus</taxon>
    </lineage>
</organism>
<accession>A0A2N5M0X1</accession>
<gene>
    <name evidence="2" type="ORF">CUU66_20935</name>
</gene>
<feature type="transmembrane region" description="Helical" evidence="1">
    <location>
        <begin position="137"/>
        <end position="161"/>
    </location>
</feature>
<feature type="transmembrane region" description="Helical" evidence="1">
    <location>
        <begin position="7"/>
        <end position="25"/>
    </location>
</feature>
<dbReference type="AlphaFoldDB" id="A0A2N5M0X1"/>
<name>A0A2N5M0X1_9BACI</name>
<dbReference type="OrthoDB" id="2739093at2"/>